<dbReference type="Pfam" id="PF12271">
    <property type="entry name" value="Chs7"/>
    <property type="match status" value="1"/>
</dbReference>
<gene>
    <name evidence="2" type="ORF">D9758_010722</name>
</gene>
<dbReference type="InterPro" id="IPR022057">
    <property type="entry name" value="Chs7"/>
</dbReference>
<name>A0A8H5D729_9AGAR</name>
<keyword evidence="1" id="KW-1133">Transmembrane helix</keyword>
<proteinExistence type="predicted"/>
<dbReference type="EMBL" id="JAACJM010000060">
    <property type="protein sequence ID" value="KAF5354423.1"/>
    <property type="molecule type" value="Genomic_DNA"/>
</dbReference>
<keyword evidence="1" id="KW-0812">Transmembrane</keyword>
<evidence type="ECO:0000313" key="3">
    <source>
        <dbReference type="Proteomes" id="UP000559256"/>
    </source>
</evidence>
<sequence>MGNQSSKVFIAHKTFWAVFISFMGWQLPEHLFHNFFTSVIIILSPKAISQTPTLTPPHSYKVSPRMQCQHQPVCGIPKLGKEGSIGNRANLVVCVLSMLAITVVIWLMERRKAAVGHIKLHNICYFLTLPLQILTTGSFLEQGSTVPVILTAIHSGFRACFWGGLSICKGTAKDGNLGKIDGSFRIGKKIRLMDWSWVA</sequence>
<feature type="transmembrane region" description="Helical" evidence="1">
    <location>
        <begin position="9"/>
        <end position="27"/>
    </location>
</feature>
<reference evidence="2 3" key="1">
    <citation type="journal article" date="2020" name="ISME J.">
        <title>Uncovering the hidden diversity of litter-decomposition mechanisms in mushroom-forming fungi.</title>
        <authorList>
            <person name="Floudas D."/>
            <person name="Bentzer J."/>
            <person name="Ahren D."/>
            <person name="Johansson T."/>
            <person name="Persson P."/>
            <person name="Tunlid A."/>
        </authorList>
    </citation>
    <scope>NUCLEOTIDE SEQUENCE [LARGE SCALE GENOMIC DNA]</scope>
    <source>
        <strain evidence="2 3">CBS 291.85</strain>
    </source>
</reference>
<accession>A0A8H5D729</accession>
<comment type="caution">
    <text evidence="2">The sequence shown here is derived from an EMBL/GenBank/DDBJ whole genome shotgun (WGS) entry which is preliminary data.</text>
</comment>
<evidence type="ECO:0000313" key="2">
    <source>
        <dbReference type="EMBL" id="KAF5354423.1"/>
    </source>
</evidence>
<dbReference type="Proteomes" id="UP000559256">
    <property type="component" value="Unassembled WGS sequence"/>
</dbReference>
<protein>
    <submittedName>
        <fullName evidence="2">Uncharacterized protein</fullName>
    </submittedName>
</protein>
<keyword evidence="3" id="KW-1185">Reference proteome</keyword>
<organism evidence="2 3">
    <name type="scientific">Tetrapyrgos nigripes</name>
    <dbReference type="NCBI Taxonomy" id="182062"/>
    <lineage>
        <taxon>Eukaryota</taxon>
        <taxon>Fungi</taxon>
        <taxon>Dikarya</taxon>
        <taxon>Basidiomycota</taxon>
        <taxon>Agaricomycotina</taxon>
        <taxon>Agaricomycetes</taxon>
        <taxon>Agaricomycetidae</taxon>
        <taxon>Agaricales</taxon>
        <taxon>Marasmiineae</taxon>
        <taxon>Marasmiaceae</taxon>
        <taxon>Tetrapyrgos</taxon>
    </lineage>
</organism>
<evidence type="ECO:0000256" key="1">
    <source>
        <dbReference type="SAM" id="Phobius"/>
    </source>
</evidence>
<feature type="transmembrane region" description="Helical" evidence="1">
    <location>
        <begin position="89"/>
        <end position="108"/>
    </location>
</feature>
<dbReference type="OrthoDB" id="5582162at2759"/>
<dbReference type="AlphaFoldDB" id="A0A8H5D729"/>
<keyword evidence="1" id="KW-0472">Membrane</keyword>